<dbReference type="Proteomes" id="UP000186817">
    <property type="component" value="Unassembled WGS sequence"/>
</dbReference>
<reference evidence="2 3" key="1">
    <citation type="submission" date="2016-02" db="EMBL/GenBank/DDBJ databases">
        <title>Genome analysis of coral dinoflagellate symbionts highlights evolutionary adaptations to a symbiotic lifestyle.</title>
        <authorList>
            <person name="Aranda M."/>
            <person name="Li Y."/>
            <person name="Liew Y.J."/>
            <person name="Baumgarten S."/>
            <person name="Simakov O."/>
            <person name="Wilson M."/>
            <person name="Piel J."/>
            <person name="Ashoor H."/>
            <person name="Bougouffa S."/>
            <person name="Bajic V.B."/>
            <person name="Ryu T."/>
            <person name="Ravasi T."/>
            <person name="Bayer T."/>
            <person name="Micklem G."/>
            <person name="Kim H."/>
            <person name="Bhak J."/>
            <person name="Lajeunesse T.C."/>
            <person name="Voolstra C.R."/>
        </authorList>
    </citation>
    <scope>NUCLEOTIDE SEQUENCE [LARGE SCALE GENOMIC DNA]</scope>
    <source>
        <strain evidence="2 3">CCMP2467</strain>
    </source>
</reference>
<feature type="region of interest" description="Disordered" evidence="1">
    <location>
        <begin position="1"/>
        <end position="49"/>
    </location>
</feature>
<gene>
    <name evidence="2" type="ORF">AK812_SmicGene6801</name>
</gene>
<accession>A0A1Q9EQ72</accession>
<evidence type="ECO:0000313" key="2">
    <source>
        <dbReference type="EMBL" id="OLQ09585.1"/>
    </source>
</evidence>
<dbReference type="EMBL" id="LSRX01000094">
    <property type="protein sequence ID" value="OLQ09585.1"/>
    <property type="molecule type" value="Genomic_DNA"/>
</dbReference>
<sequence length="115" mass="12196">MYQAEAKVSFEGPATGLEEVGKADGAETNMPEGRKEGRKEGHGVWQSGSFKPKHTQLVECLRRAETNYPCIPYVALDVFTVPKTNPEQADGGDGENADADTDDDCSGDGSGDAGM</sequence>
<feature type="region of interest" description="Disordered" evidence="1">
    <location>
        <begin position="83"/>
        <end position="115"/>
    </location>
</feature>
<proteinExistence type="predicted"/>
<feature type="compositionally biased region" description="Basic and acidic residues" evidence="1">
    <location>
        <begin position="32"/>
        <end position="42"/>
    </location>
</feature>
<comment type="caution">
    <text evidence="2">The sequence shown here is derived from an EMBL/GenBank/DDBJ whole genome shotgun (WGS) entry which is preliminary data.</text>
</comment>
<evidence type="ECO:0000313" key="3">
    <source>
        <dbReference type="Proteomes" id="UP000186817"/>
    </source>
</evidence>
<organism evidence="2 3">
    <name type="scientific">Symbiodinium microadriaticum</name>
    <name type="common">Dinoflagellate</name>
    <name type="synonym">Zooxanthella microadriatica</name>
    <dbReference type="NCBI Taxonomy" id="2951"/>
    <lineage>
        <taxon>Eukaryota</taxon>
        <taxon>Sar</taxon>
        <taxon>Alveolata</taxon>
        <taxon>Dinophyceae</taxon>
        <taxon>Suessiales</taxon>
        <taxon>Symbiodiniaceae</taxon>
        <taxon>Symbiodinium</taxon>
    </lineage>
</organism>
<name>A0A1Q9EQ72_SYMMI</name>
<protein>
    <submittedName>
        <fullName evidence="2">Uncharacterized protein</fullName>
    </submittedName>
</protein>
<evidence type="ECO:0000256" key="1">
    <source>
        <dbReference type="SAM" id="MobiDB-lite"/>
    </source>
</evidence>
<feature type="compositionally biased region" description="Acidic residues" evidence="1">
    <location>
        <begin position="90"/>
        <end position="106"/>
    </location>
</feature>
<dbReference type="AlphaFoldDB" id="A0A1Q9EQ72"/>
<keyword evidence="3" id="KW-1185">Reference proteome</keyword>